<proteinExistence type="predicted"/>
<dbReference type="EMBL" id="CADCSZ010000105">
    <property type="protein sequence ID" value="CAA9240387.1"/>
    <property type="molecule type" value="Genomic_DNA"/>
</dbReference>
<sequence>MTLDEEGRRRLLAAKAVGVARSQGAVPVGEPHPLLAGAATLVEGGEAWVLVQREPERALGAALAWSLRQGATGTTCVVDLGADGRPQQAAAELVAAKAAALASPPRVLALTRTAVVAVKPASLPPGEAPVPSAVAALRLDDASAARVDVVVHADGALTFEVLGLEVARVAPDGSLLVGAGKHDRDATNELYAGNPTRETLVRAAEVVRQERRPGAQLGPANILQRERWLRHSLVSDPSPLDPLGVAGPLVPVPDPAPPVDLRRPRPAGARTEEGRVLVVCSAGVDLDLVPTAAWLRAWAAPSAERIVLVVPGGADQPILSDLVPLLPVPAAVLAVVPPWEDARP</sequence>
<accession>A0A6J4I4N4</accession>
<reference evidence="1" key="1">
    <citation type="submission" date="2020-02" db="EMBL/GenBank/DDBJ databases">
        <authorList>
            <person name="Meier V. D."/>
        </authorList>
    </citation>
    <scope>NUCLEOTIDE SEQUENCE</scope>
    <source>
        <strain evidence="1">AVDCRST_MAG76</strain>
    </source>
</reference>
<evidence type="ECO:0000313" key="1">
    <source>
        <dbReference type="EMBL" id="CAA9240387.1"/>
    </source>
</evidence>
<dbReference type="AlphaFoldDB" id="A0A6J4I4N4"/>
<organism evidence="1">
    <name type="scientific">uncultured Acidimicrobiales bacterium</name>
    <dbReference type="NCBI Taxonomy" id="310071"/>
    <lineage>
        <taxon>Bacteria</taxon>
        <taxon>Bacillati</taxon>
        <taxon>Actinomycetota</taxon>
        <taxon>Acidimicrobiia</taxon>
        <taxon>Acidimicrobiales</taxon>
        <taxon>environmental samples</taxon>
    </lineage>
</organism>
<gene>
    <name evidence="1" type="ORF">AVDCRST_MAG76-1708</name>
</gene>
<name>A0A6J4I4N4_9ACTN</name>
<protein>
    <submittedName>
        <fullName evidence="1">Uncharacterized protein</fullName>
    </submittedName>
</protein>